<dbReference type="InterPro" id="IPR051199">
    <property type="entry name" value="LPS_LOS_Heptosyltrfase"/>
</dbReference>
<dbReference type="SUPFAM" id="SSF53756">
    <property type="entry name" value="UDP-Glycosyltransferase/glycogen phosphorylase"/>
    <property type="match status" value="1"/>
</dbReference>
<dbReference type="EMBL" id="JBHRTI010000010">
    <property type="protein sequence ID" value="MFC3148891.1"/>
    <property type="molecule type" value="Genomic_DNA"/>
</dbReference>
<comment type="caution">
    <text evidence="3">The sequence shown here is derived from an EMBL/GenBank/DDBJ whole genome shotgun (WGS) entry which is preliminary data.</text>
</comment>
<evidence type="ECO:0000256" key="1">
    <source>
        <dbReference type="ARBA" id="ARBA00022676"/>
    </source>
</evidence>
<dbReference type="PANTHER" id="PTHR30160:SF1">
    <property type="entry name" value="LIPOPOLYSACCHARIDE 1,2-N-ACETYLGLUCOSAMINETRANSFERASE-RELATED"/>
    <property type="match status" value="1"/>
</dbReference>
<evidence type="ECO:0000313" key="4">
    <source>
        <dbReference type="Proteomes" id="UP001595556"/>
    </source>
</evidence>
<proteinExistence type="predicted"/>
<dbReference type="Pfam" id="PF01075">
    <property type="entry name" value="Glyco_transf_9"/>
    <property type="match status" value="1"/>
</dbReference>
<keyword evidence="4" id="KW-1185">Reference proteome</keyword>
<keyword evidence="2" id="KW-0808">Transferase</keyword>
<dbReference type="Proteomes" id="UP001595556">
    <property type="component" value="Unassembled WGS sequence"/>
</dbReference>
<gene>
    <name evidence="3" type="ORF">ACFOEN_14785</name>
</gene>
<name>A0ABV7H8E3_9BURK</name>
<sequence>MAAVRPVIVRFPALGDTVLLTTLIRALALRYGTPVDLLASGGWVEPLLAHNPHVGEIQLISSRRAPYALTPSQWAAVNWLKARPNAPIYYCERDPHSARLVARAVTDEARFVRAWDHWNDPHLHWVEWWLQIANLTPACVQPAPPPVDAPALTALYPSESDHAECARWISAQGWGNAPLVLLQPGHKKTSKRGRIATADHDKHWPAERWAAVIRGVLEHLPAARVLVCGSPREHGLVQEAIDAAGQGFDLAGRAVNLARDLPLPRLMALSARAHSMISVDTGPAHVAAAMDCRLVVLFGGFGWSRWKPRAPSGRVAALGPSAEGAAKVADISVAQVLSAWRELVA</sequence>
<organism evidence="3 4">
    <name type="scientific">Piscinibacterium candidicorallinum</name>
    <dbReference type="NCBI Taxonomy" id="1793872"/>
    <lineage>
        <taxon>Bacteria</taxon>
        <taxon>Pseudomonadati</taxon>
        <taxon>Pseudomonadota</taxon>
        <taxon>Betaproteobacteria</taxon>
        <taxon>Burkholderiales</taxon>
        <taxon>Piscinibacterium</taxon>
    </lineage>
</organism>
<evidence type="ECO:0000313" key="3">
    <source>
        <dbReference type="EMBL" id="MFC3148891.1"/>
    </source>
</evidence>
<dbReference type="InterPro" id="IPR002201">
    <property type="entry name" value="Glyco_trans_9"/>
</dbReference>
<keyword evidence="1" id="KW-0328">Glycosyltransferase</keyword>
<evidence type="ECO:0000256" key="2">
    <source>
        <dbReference type="ARBA" id="ARBA00022679"/>
    </source>
</evidence>
<dbReference type="CDD" id="cd03789">
    <property type="entry name" value="GT9_LPS_heptosyltransferase"/>
    <property type="match status" value="1"/>
</dbReference>
<dbReference type="RefSeq" id="WP_377305235.1">
    <property type="nucleotide sequence ID" value="NZ_CP180191.1"/>
</dbReference>
<dbReference type="Gene3D" id="3.40.50.2000">
    <property type="entry name" value="Glycogen Phosphorylase B"/>
    <property type="match status" value="2"/>
</dbReference>
<accession>A0ABV7H8E3</accession>
<dbReference type="PANTHER" id="PTHR30160">
    <property type="entry name" value="TETRAACYLDISACCHARIDE 4'-KINASE-RELATED"/>
    <property type="match status" value="1"/>
</dbReference>
<protein>
    <submittedName>
        <fullName evidence="3">Glycosyltransferase family 9 protein</fullName>
    </submittedName>
</protein>
<reference evidence="4" key="1">
    <citation type="journal article" date="2019" name="Int. J. Syst. Evol. Microbiol.">
        <title>The Global Catalogue of Microorganisms (GCM) 10K type strain sequencing project: providing services to taxonomists for standard genome sequencing and annotation.</title>
        <authorList>
            <consortium name="The Broad Institute Genomics Platform"/>
            <consortium name="The Broad Institute Genome Sequencing Center for Infectious Disease"/>
            <person name="Wu L."/>
            <person name="Ma J."/>
        </authorList>
    </citation>
    <scope>NUCLEOTIDE SEQUENCE [LARGE SCALE GENOMIC DNA]</scope>
    <source>
        <strain evidence="4">KCTC 52168</strain>
    </source>
</reference>